<protein>
    <recommendedName>
        <fullName evidence="3">Glyceraldehyde-3-phosphate dehydrogenase</fullName>
    </recommendedName>
</protein>
<dbReference type="Proteomes" id="UP000640509">
    <property type="component" value="Unassembled WGS sequence"/>
</dbReference>
<evidence type="ECO:0000313" key="1">
    <source>
        <dbReference type="EMBL" id="GGF59895.1"/>
    </source>
</evidence>
<dbReference type="EMBL" id="BMIV01000002">
    <property type="protein sequence ID" value="GGF59895.1"/>
    <property type="molecule type" value="Genomic_DNA"/>
</dbReference>
<reference evidence="2" key="1">
    <citation type="journal article" date="2019" name="Int. J. Syst. Evol. Microbiol.">
        <title>The Global Catalogue of Microorganisms (GCM) 10K type strain sequencing project: providing services to taxonomists for standard genome sequencing and annotation.</title>
        <authorList>
            <consortium name="The Broad Institute Genomics Platform"/>
            <consortium name="The Broad Institute Genome Sequencing Center for Infectious Disease"/>
            <person name="Wu L."/>
            <person name="Ma J."/>
        </authorList>
    </citation>
    <scope>NUCLEOTIDE SEQUENCE [LARGE SCALE GENOMIC DNA]</scope>
    <source>
        <strain evidence="2">CGMCC 1.15419</strain>
    </source>
</reference>
<sequence length="47" mass="5383">MTNAIAILIVLAVLGLIVADHLWLQWQVPLAMARTLDGFIEYLSFWR</sequence>
<accession>A0ABQ1VF24</accession>
<keyword evidence="2" id="KW-1185">Reference proteome</keyword>
<organism evidence="1 2">
    <name type="scientific">Paracoccus acridae</name>
    <dbReference type="NCBI Taxonomy" id="1795310"/>
    <lineage>
        <taxon>Bacteria</taxon>
        <taxon>Pseudomonadati</taxon>
        <taxon>Pseudomonadota</taxon>
        <taxon>Alphaproteobacteria</taxon>
        <taxon>Rhodobacterales</taxon>
        <taxon>Paracoccaceae</taxon>
        <taxon>Paracoccus</taxon>
    </lineage>
</organism>
<dbReference type="RefSeq" id="WP_188714260.1">
    <property type="nucleotide sequence ID" value="NZ_BMIV01000002.1"/>
</dbReference>
<evidence type="ECO:0008006" key="3">
    <source>
        <dbReference type="Google" id="ProtNLM"/>
    </source>
</evidence>
<comment type="caution">
    <text evidence="1">The sequence shown here is derived from an EMBL/GenBank/DDBJ whole genome shotgun (WGS) entry which is preliminary data.</text>
</comment>
<proteinExistence type="predicted"/>
<evidence type="ECO:0000313" key="2">
    <source>
        <dbReference type="Proteomes" id="UP000640509"/>
    </source>
</evidence>
<name>A0ABQ1VF24_9RHOB</name>
<gene>
    <name evidence="1" type="ORF">GCM10011402_09910</name>
</gene>